<reference evidence="1" key="2">
    <citation type="submission" date="2025-03" db="EMBL/GenBank/DDBJ databases">
        <authorList>
            <consortium name="ELIXIR-Norway"/>
            <consortium name="Elixir Norway"/>
        </authorList>
    </citation>
    <scope>NUCLEOTIDE SEQUENCE</scope>
</reference>
<evidence type="ECO:0000313" key="1">
    <source>
        <dbReference type="EMBL" id="CAM9649718.1"/>
    </source>
</evidence>
<reference evidence="1" key="1">
    <citation type="submission" date="2023-05" db="EMBL/GenBank/DDBJ databases">
        <authorList>
            <consortium name="ELIXIR-Norway"/>
        </authorList>
    </citation>
    <scope>NUCLEOTIDE SEQUENCE</scope>
</reference>
<protein>
    <submittedName>
        <fullName evidence="1">Uncharacterized protein</fullName>
    </submittedName>
</protein>
<dbReference type="Proteomes" id="UP001162501">
    <property type="component" value="Chromosome 14"/>
</dbReference>
<gene>
    <name evidence="1" type="ORF">MRATA1EN22A_LOCUS5502</name>
</gene>
<accession>A0AC59YFP7</accession>
<name>A0AC59YFP7_RANTA</name>
<organism evidence="1 2">
    <name type="scientific">Rangifer tarandus platyrhynchus</name>
    <name type="common">Svalbard reindeer</name>
    <dbReference type="NCBI Taxonomy" id="3082113"/>
    <lineage>
        <taxon>Eukaryota</taxon>
        <taxon>Metazoa</taxon>
        <taxon>Chordata</taxon>
        <taxon>Craniata</taxon>
        <taxon>Vertebrata</taxon>
        <taxon>Euteleostomi</taxon>
        <taxon>Mammalia</taxon>
        <taxon>Eutheria</taxon>
        <taxon>Laurasiatheria</taxon>
        <taxon>Artiodactyla</taxon>
        <taxon>Ruminantia</taxon>
        <taxon>Pecora</taxon>
        <taxon>Cervidae</taxon>
        <taxon>Odocoileinae</taxon>
        <taxon>Rangifer</taxon>
    </lineage>
</organism>
<proteinExistence type="predicted"/>
<sequence length="74" mass="7846">MTESGDPVLNPNAATWTRARGGGVRVPGHCMAAEGRLRTVRECAGSRRPRPPAPPAVPAQRAPRDHTAQKSLPV</sequence>
<dbReference type="EMBL" id="OX596098">
    <property type="protein sequence ID" value="CAM9649718.1"/>
    <property type="molecule type" value="Genomic_DNA"/>
</dbReference>
<evidence type="ECO:0000313" key="2">
    <source>
        <dbReference type="Proteomes" id="UP001162501"/>
    </source>
</evidence>